<dbReference type="EMBL" id="UFZA01000001">
    <property type="protein sequence ID" value="STE02430.1"/>
    <property type="molecule type" value="Genomic_DNA"/>
</dbReference>
<name>A0A0K5UJE1_ECOLX</name>
<gene>
    <name evidence="1" type="ORF">NCTC10082_00728</name>
    <name evidence="2" type="ORF">NCTC8179_02745</name>
</gene>
<dbReference type="AlphaFoldDB" id="A0A0K5UJE1"/>
<evidence type="ECO:0000313" key="2">
    <source>
        <dbReference type="EMBL" id="STK80698.1"/>
    </source>
</evidence>
<organism evidence="2 4">
    <name type="scientific">Escherichia coli</name>
    <dbReference type="NCBI Taxonomy" id="562"/>
    <lineage>
        <taxon>Bacteria</taxon>
        <taxon>Pseudomonadati</taxon>
        <taxon>Pseudomonadota</taxon>
        <taxon>Gammaproteobacteria</taxon>
        <taxon>Enterobacterales</taxon>
        <taxon>Enterobacteriaceae</taxon>
        <taxon>Escherichia</taxon>
    </lineage>
</organism>
<proteinExistence type="predicted"/>
<evidence type="ECO:0000313" key="4">
    <source>
        <dbReference type="Proteomes" id="UP000255543"/>
    </source>
</evidence>
<sequence>MKVNGVTTSKYEGWRGTFQLYRYKTVVLVHPKGYLAGEMIHRQALTSSCQD</sequence>
<protein>
    <submittedName>
        <fullName evidence="2">Uncharacterized protein</fullName>
    </submittedName>
</protein>
<reference evidence="3 4" key="1">
    <citation type="submission" date="2018-06" db="EMBL/GenBank/DDBJ databases">
        <authorList>
            <consortium name="Pathogen Informatics"/>
            <person name="Doyle S."/>
        </authorList>
    </citation>
    <scope>NUCLEOTIDE SEQUENCE [LARGE SCALE GENOMIC DNA]</scope>
    <source>
        <strain evidence="1 3">NCTC10082</strain>
        <strain evidence="2 4">NCTC8179</strain>
    </source>
</reference>
<evidence type="ECO:0000313" key="1">
    <source>
        <dbReference type="EMBL" id="STE02430.1"/>
    </source>
</evidence>
<accession>A0A0K5UJE1</accession>
<evidence type="ECO:0000313" key="3">
    <source>
        <dbReference type="Proteomes" id="UP000255164"/>
    </source>
</evidence>
<dbReference type="Proteomes" id="UP000255543">
    <property type="component" value="Unassembled WGS sequence"/>
</dbReference>
<dbReference type="EMBL" id="UGEB01000001">
    <property type="protein sequence ID" value="STK80698.1"/>
    <property type="molecule type" value="Genomic_DNA"/>
</dbReference>
<dbReference type="Proteomes" id="UP000255164">
    <property type="component" value="Unassembled WGS sequence"/>
</dbReference>